<dbReference type="AlphaFoldDB" id="A0A8T8C9X3"/>
<dbReference type="Gene3D" id="3.40.630.30">
    <property type="match status" value="1"/>
</dbReference>
<dbReference type="EMBL" id="CP047261">
    <property type="protein sequence ID" value="QHF00411.1"/>
    <property type="molecule type" value="Genomic_DNA"/>
</dbReference>
<dbReference type="Proteomes" id="UP000003811">
    <property type="component" value="Plasmid pPma4326F"/>
</dbReference>
<evidence type="ECO:0000313" key="4">
    <source>
        <dbReference type="Proteomes" id="UP000003811"/>
    </source>
</evidence>
<proteinExistence type="predicted"/>
<sequence>MRIALFNKSEPDQQVIDQILQLVVENVTDLSMQSVPASNLLHAVYAWTLPCEVDQYIQRIGLMPAAPVELIVAYADHNPAEVIGFLLYLPVPSDPDACGINYMVVKQNHRLQGVARAMMAGAIERYPHVELTCTISKVPFYERLNFRVLTAEGAQVVMNTRSASTKGLMGLVNVEPIFRDPRVQAIQGRLVQRWGRKAVLNAEKQLERHIQDLSRKAAEFVQEKLLR</sequence>
<dbReference type="InterPro" id="IPR000182">
    <property type="entry name" value="GNAT_dom"/>
</dbReference>
<dbReference type="CDD" id="cd04301">
    <property type="entry name" value="NAT_SF"/>
    <property type="match status" value="1"/>
</dbReference>
<dbReference type="SUPFAM" id="SSF55729">
    <property type="entry name" value="Acyl-CoA N-acyltransferases (Nat)"/>
    <property type="match status" value="1"/>
</dbReference>
<geneLocation type="plasmid" evidence="3 4">
    <name>pPma4326F</name>
</geneLocation>
<gene>
    <name evidence="3" type="ORF">PMA4326_028235</name>
</gene>
<dbReference type="RefSeq" id="WP_042913457.1">
    <property type="nucleotide sequence ID" value="NZ_CP047261.1"/>
</dbReference>
<dbReference type="Pfam" id="PF13508">
    <property type="entry name" value="Acetyltransf_7"/>
    <property type="match status" value="1"/>
</dbReference>
<accession>A0A8T8C9X3</accession>
<evidence type="ECO:0000313" key="3">
    <source>
        <dbReference type="EMBL" id="QHF00411.1"/>
    </source>
</evidence>
<keyword evidence="1" id="KW-0175">Coiled coil</keyword>
<keyword evidence="3" id="KW-0614">Plasmid</keyword>
<organism evidence="3 4">
    <name type="scientific">Pseudomonas syringae pv. maculicola str. ES4326</name>
    <dbReference type="NCBI Taxonomy" id="629265"/>
    <lineage>
        <taxon>Bacteria</taxon>
        <taxon>Pseudomonadati</taxon>
        <taxon>Pseudomonadota</taxon>
        <taxon>Gammaproteobacteria</taxon>
        <taxon>Pseudomonadales</taxon>
        <taxon>Pseudomonadaceae</taxon>
        <taxon>Pseudomonas</taxon>
    </lineage>
</organism>
<dbReference type="GO" id="GO:0016747">
    <property type="term" value="F:acyltransferase activity, transferring groups other than amino-acyl groups"/>
    <property type="evidence" value="ECO:0007669"/>
    <property type="project" value="InterPro"/>
</dbReference>
<evidence type="ECO:0000259" key="2">
    <source>
        <dbReference type="PROSITE" id="PS51186"/>
    </source>
</evidence>
<dbReference type="InterPro" id="IPR016181">
    <property type="entry name" value="Acyl_CoA_acyltransferase"/>
</dbReference>
<name>A0A8T8C9X3_PSEYM</name>
<protein>
    <submittedName>
        <fullName evidence="3">GNAT family N-acetyltransferase</fullName>
    </submittedName>
</protein>
<dbReference type="PROSITE" id="PS51186">
    <property type="entry name" value="GNAT"/>
    <property type="match status" value="1"/>
</dbReference>
<evidence type="ECO:0000256" key="1">
    <source>
        <dbReference type="SAM" id="Coils"/>
    </source>
</evidence>
<reference evidence="3 4" key="1">
    <citation type="journal article" date="2011" name="PLoS Pathog.">
        <title>Dynamic evolution of pathogenicity revealed by sequencing and comparative genomics of 19 Pseudomonas syringae isolates.</title>
        <authorList>
            <person name="Baltrus D.A."/>
            <person name="Nishimura M.T."/>
            <person name="Romanchuk A."/>
            <person name="Chang J.H."/>
            <person name="Mukhtar M.S."/>
            <person name="Cherkis K."/>
            <person name="Roach J."/>
            <person name="Grant S.R."/>
            <person name="Jones C.D."/>
            <person name="Dangl J.L."/>
        </authorList>
    </citation>
    <scope>NUCLEOTIDE SEQUENCE [LARGE SCALE GENOMIC DNA]</scope>
    <source>
        <strain evidence="3 4">ES4326</strain>
    </source>
</reference>
<feature type="domain" description="N-acetyltransferase" evidence="2">
    <location>
        <begin position="22"/>
        <end position="174"/>
    </location>
</feature>
<feature type="coiled-coil region" evidence="1">
    <location>
        <begin position="196"/>
        <end position="223"/>
    </location>
</feature>